<proteinExistence type="inferred from homology"/>
<dbReference type="PANTHER" id="PTHR31807">
    <property type="entry name" value="AUGMIN FAMILY MEMBER"/>
    <property type="match status" value="1"/>
</dbReference>
<accession>A0ABD1PP35</accession>
<feature type="region of interest" description="Disordered" evidence="2">
    <location>
        <begin position="321"/>
        <end position="376"/>
    </location>
</feature>
<gene>
    <name evidence="3" type="ORF">Adt_41523</name>
</gene>
<sequence>MDVCELEQALQKLSTAETIRPPPLAPADHKNAASGRSRTSEVSSRYRSPSPSAVSGPKRCSSPNSTRTSSASTVSSQRRAISADRKRPSRPSSPSSQSSSTPVKDTAAEMLLVSRKFVGNRLPESLWPSKMRSLSVSFQSDTFSLPVSKREKPVPHTLSDRTLRPSSNVLHRRGETPPPLRKSTPERKRNPLKGKNSADQSENSKPLDSLHCRLVDQHRWPSRTAGKVSSNALNRSIDFTDKTSKTSSLPRSGMVTPPLRRLSLDGASKPSQKSASDLLVLVSSDESGKATFKGCSVDDTSLRLQKLRSSSSLVRAPLVNPAARSQSLATGSRPPSPSVSRGVTPSRAKAVNPSSSRGSSPARVRPSSPSRQPQTSTSVLSFIADIKKGKKAANHIEDVHQLRLLYNRHLQWRYANARAEVVLHSQKVKAEKTFYRVWRTISYLCDLVIEKKVVLQQLRLKLKLCSVLNNQLICLDEWASIERDHINSLSFAIQDLRVSTLHIPFTGGAKGDIETVKASIYSAVDVMQAIRFSLCSVLSQVQGINHLVFELADVAAQERALLVECESLLTSTAAMQVDEYSLRTHLLQLKQARRNSMPPMLENHT</sequence>
<feature type="compositionally biased region" description="Low complexity" evidence="2">
    <location>
        <begin position="90"/>
        <end position="100"/>
    </location>
</feature>
<evidence type="ECO:0000256" key="1">
    <source>
        <dbReference type="ARBA" id="ARBA00010016"/>
    </source>
</evidence>
<evidence type="ECO:0000313" key="4">
    <source>
        <dbReference type="Proteomes" id="UP001604336"/>
    </source>
</evidence>
<evidence type="ECO:0000313" key="3">
    <source>
        <dbReference type="EMBL" id="KAL2465672.1"/>
    </source>
</evidence>
<dbReference type="PANTHER" id="PTHR31807:SF37">
    <property type="entry name" value="HAUS AUGMIN-LIKE COMPLEX SUBUNIT 8"/>
    <property type="match status" value="1"/>
</dbReference>
<dbReference type="EMBL" id="JBFOLK010000013">
    <property type="protein sequence ID" value="KAL2465672.1"/>
    <property type="molecule type" value="Genomic_DNA"/>
</dbReference>
<feature type="region of interest" description="Disordered" evidence="2">
    <location>
        <begin position="1"/>
        <end position="107"/>
    </location>
</feature>
<keyword evidence="4" id="KW-1185">Reference proteome</keyword>
<protein>
    <submittedName>
        <fullName evidence="3">QWRF motif-containing protein 8</fullName>
    </submittedName>
</protein>
<reference evidence="4" key="1">
    <citation type="submission" date="2024-07" db="EMBL/GenBank/DDBJ databases">
        <title>Two chromosome-level genome assemblies of Korean endemic species Abeliophyllum distichum and Forsythia ovata (Oleaceae).</title>
        <authorList>
            <person name="Jang H."/>
        </authorList>
    </citation>
    <scope>NUCLEOTIDE SEQUENCE [LARGE SCALE GENOMIC DNA]</scope>
</reference>
<feature type="region of interest" description="Disordered" evidence="2">
    <location>
        <begin position="239"/>
        <end position="274"/>
    </location>
</feature>
<feature type="compositionally biased region" description="Polar residues" evidence="2">
    <location>
        <begin position="34"/>
        <end position="53"/>
    </location>
</feature>
<name>A0ABD1PP35_9LAMI</name>
<dbReference type="Proteomes" id="UP001604336">
    <property type="component" value="Unassembled WGS sequence"/>
</dbReference>
<feature type="region of interest" description="Disordered" evidence="2">
    <location>
        <begin position="147"/>
        <end position="210"/>
    </location>
</feature>
<dbReference type="AlphaFoldDB" id="A0ABD1PP35"/>
<comment type="caution">
    <text evidence="3">The sequence shown here is derived from an EMBL/GenBank/DDBJ whole genome shotgun (WGS) entry which is preliminary data.</text>
</comment>
<feature type="compositionally biased region" description="Basic and acidic residues" evidence="2">
    <location>
        <begin position="148"/>
        <end position="163"/>
    </location>
</feature>
<feature type="compositionally biased region" description="Low complexity" evidence="2">
    <location>
        <begin position="61"/>
        <end position="79"/>
    </location>
</feature>
<feature type="compositionally biased region" description="Low complexity" evidence="2">
    <location>
        <begin position="353"/>
        <end position="376"/>
    </location>
</feature>
<evidence type="ECO:0000256" key="2">
    <source>
        <dbReference type="SAM" id="MobiDB-lite"/>
    </source>
</evidence>
<comment type="similarity">
    <text evidence="1">Belongs to the QWRF family.</text>
</comment>
<feature type="compositionally biased region" description="Polar residues" evidence="2">
    <location>
        <begin position="197"/>
        <end position="206"/>
    </location>
</feature>
<dbReference type="Pfam" id="PF04484">
    <property type="entry name" value="QWRF"/>
    <property type="match status" value="1"/>
</dbReference>
<organism evidence="3 4">
    <name type="scientific">Abeliophyllum distichum</name>
    <dbReference type="NCBI Taxonomy" id="126358"/>
    <lineage>
        <taxon>Eukaryota</taxon>
        <taxon>Viridiplantae</taxon>
        <taxon>Streptophyta</taxon>
        <taxon>Embryophyta</taxon>
        <taxon>Tracheophyta</taxon>
        <taxon>Spermatophyta</taxon>
        <taxon>Magnoliopsida</taxon>
        <taxon>eudicotyledons</taxon>
        <taxon>Gunneridae</taxon>
        <taxon>Pentapetalae</taxon>
        <taxon>asterids</taxon>
        <taxon>lamiids</taxon>
        <taxon>Lamiales</taxon>
        <taxon>Oleaceae</taxon>
        <taxon>Forsythieae</taxon>
        <taxon>Abeliophyllum</taxon>
    </lineage>
</organism>
<feature type="compositionally biased region" description="Low complexity" evidence="2">
    <location>
        <begin position="330"/>
        <end position="346"/>
    </location>
</feature>
<dbReference type="InterPro" id="IPR007573">
    <property type="entry name" value="QWRF"/>
</dbReference>